<dbReference type="InterPro" id="IPR049978">
    <property type="entry name" value="SCO6880-like"/>
</dbReference>
<evidence type="ECO:0000313" key="3">
    <source>
        <dbReference type="Proteomes" id="UP000291289"/>
    </source>
</evidence>
<keyword evidence="1" id="KW-0812">Transmembrane</keyword>
<accession>A0A4R0QSJ7</accession>
<keyword evidence="1" id="KW-1133">Transmembrane helix</keyword>
<proteinExistence type="predicted"/>
<dbReference type="NCBIfam" id="NF042935">
    <property type="entry name" value="SCO6880_fam"/>
    <property type="match status" value="1"/>
</dbReference>
<evidence type="ECO:0008006" key="4">
    <source>
        <dbReference type="Google" id="ProtNLM"/>
    </source>
</evidence>
<evidence type="ECO:0000256" key="1">
    <source>
        <dbReference type="SAM" id="Phobius"/>
    </source>
</evidence>
<gene>
    <name evidence="2" type="ORF">EJ419_05540</name>
</gene>
<dbReference type="OrthoDB" id="3859571at2"/>
<keyword evidence="3" id="KW-1185">Reference proteome</keyword>
<dbReference type="RefSeq" id="WP_131284447.1">
    <property type="nucleotide sequence ID" value="NZ_RXLP01000021.1"/>
</dbReference>
<reference evidence="2 3" key="1">
    <citation type="submission" date="2018-12" db="EMBL/GenBank/DDBJ databases">
        <title>Alloscrdovia theropitheci sp. nov: a novel taxon from the feces of the bleeding-herat monkey (Theropithecus geleda).</title>
        <authorList>
            <person name="Modesto M."/>
        </authorList>
    </citation>
    <scope>NUCLEOTIDE SEQUENCE [LARGE SCALE GENOMIC DNA]</scope>
    <source>
        <strain evidence="2 3">GLDI4/2</strain>
    </source>
</reference>
<protein>
    <recommendedName>
        <fullName evidence="4">PrgI family protein</fullName>
    </recommendedName>
</protein>
<comment type="caution">
    <text evidence="2">The sequence shown here is derived from an EMBL/GenBank/DDBJ whole genome shotgun (WGS) entry which is preliminary data.</text>
</comment>
<name>A0A4R0QSJ7_9BIFI</name>
<dbReference type="EMBL" id="RXLP01000021">
    <property type="protein sequence ID" value="TCD54115.1"/>
    <property type="molecule type" value="Genomic_DNA"/>
</dbReference>
<organism evidence="2 3">
    <name type="scientific">Alloscardovia theropitheci</name>
    <dbReference type="NCBI Taxonomy" id="2496842"/>
    <lineage>
        <taxon>Bacteria</taxon>
        <taxon>Bacillati</taxon>
        <taxon>Actinomycetota</taxon>
        <taxon>Actinomycetes</taxon>
        <taxon>Bifidobacteriales</taxon>
        <taxon>Bifidobacteriaceae</taxon>
        <taxon>Alloscardovia</taxon>
    </lineage>
</organism>
<sequence length="482" mass="53554">MADHASHKVSATFSPVSSTGVVLWLKPHQVAIIGVITGWILLGLLFGGTIFTWFNFTLLLIALLSAVSVKGRSLIELILIQLGFGLRVATGQTRWTMNPLTRNTTVGLIDLPGAAGKRLKPLEVVNSHVAGAAFVWDKETGDATAILRALGKPFVFTTVAKQDERAHAFSSMLSQLAEYEDVVRFTIQSRSLMSPFTLNVDTTHNEYAVQELTDMVAENMQKIMNHDLIITLTVNPDKARDSVRSYGGGVAGVSGLLHERLTPLVAMLSQAGLSVDNTDKVYWENTAQIRAMMKLMSDAHAYTVINSNLELDDDVPVATNYREYTDYMHVGDTYARTLWIDKWPSDPVTIGFLHHLSAGKDAQIVFTQAFKPTPESKARKALNERKNELERSQRLNRNMGRNDDARLTLENHEVDKRLMELAANKAEVSFQGFVTILAPSKTALDDITRRMITEMTFVHFDRMHGQQYVGWLSALPLGQAGR</sequence>
<keyword evidence="1" id="KW-0472">Membrane</keyword>
<dbReference type="AlphaFoldDB" id="A0A4R0QSJ7"/>
<evidence type="ECO:0000313" key="2">
    <source>
        <dbReference type="EMBL" id="TCD54115.1"/>
    </source>
</evidence>
<dbReference type="Proteomes" id="UP000291289">
    <property type="component" value="Unassembled WGS sequence"/>
</dbReference>
<feature type="transmembrane region" description="Helical" evidence="1">
    <location>
        <begin position="31"/>
        <end position="64"/>
    </location>
</feature>